<dbReference type="EMBL" id="PXXO01000002">
    <property type="protein sequence ID" value="PSJ06905.1"/>
    <property type="molecule type" value="Genomic_DNA"/>
</dbReference>
<reference evidence="1 2" key="1">
    <citation type="journal article" date="2018" name="Environ. Microbiol.">
        <title>Ecological and genomic features of two widespread freshwater picocyanobacteria.</title>
        <authorList>
            <person name="Cabello-Yeves P.J."/>
            <person name="Picazo A."/>
            <person name="Camacho A."/>
            <person name="Callieri C."/>
            <person name="Rosselli R."/>
            <person name="Roda-Garcia J.J."/>
            <person name="Coutinho F.H."/>
            <person name="Rodriguez-Valera F."/>
        </authorList>
    </citation>
    <scope>NUCLEOTIDE SEQUENCE [LARGE SCALE GENOMIC DNA]</scope>
    <source>
        <strain evidence="1 2">Tous</strain>
    </source>
</reference>
<evidence type="ECO:0000313" key="1">
    <source>
        <dbReference type="EMBL" id="PSJ06905.1"/>
    </source>
</evidence>
<name>A0A2P7N0A7_9CYAN</name>
<dbReference type="AlphaFoldDB" id="A0A2P7N0A7"/>
<accession>A0A2P7N0A7</accession>
<gene>
    <name evidence="1" type="ORF">C7K55_02800</name>
</gene>
<dbReference type="Proteomes" id="UP000243002">
    <property type="component" value="Unassembled WGS sequence"/>
</dbReference>
<comment type="caution">
    <text evidence="1">The sequence shown here is derived from an EMBL/GenBank/DDBJ whole genome shotgun (WGS) entry which is preliminary data.</text>
</comment>
<dbReference type="OrthoDB" id="558730at2"/>
<dbReference type="RefSeq" id="WP_106501877.1">
    <property type="nucleotide sequence ID" value="NZ_PXXO01000002.1"/>
</dbReference>
<evidence type="ECO:0008006" key="3">
    <source>
        <dbReference type="Google" id="ProtNLM"/>
    </source>
</evidence>
<keyword evidence="2" id="KW-1185">Reference proteome</keyword>
<evidence type="ECO:0000313" key="2">
    <source>
        <dbReference type="Proteomes" id="UP000243002"/>
    </source>
</evidence>
<proteinExistence type="predicted"/>
<protein>
    <recommendedName>
        <fullName evidence="3">Lysozyme inhibitor</fullName>
    </recommendedName>
</protein>
<organism evidence="1 2">
    <name type="scientific">Cyanobium usitatum str. Tous</name>
    <dbReference type="NCBI Taxonomy" id="2116684"/>
    <lineage>
        <taxon>Bacteria</taxon>
        <taxon>Bacillati</taxon>
        <taxon>Cyanobacteriota</taxon>
        <taxon>Cyanophyceae</taxon>
        <taxon>Synechococcales</taxon>
        <taxon>Prochlorococcaceae</taxon>
        <taxon>Cyanobium</taxon>
    </lineage>
</organism>
<sequence>MSMPLLALALLSMGSPWWEDYGITEQFICPDQSRVTLERNDAQASLLTGRFRSTMFREASDLPGIRYRNEQLTLVLRGDVLTMEQQFRRLECLRTDQV</sequence>